<evidence type="ECO:0000256" key="1">
    <source>
        <dbReference type="SAM" id="MobiDB-lite"/>
    </source>
</evidence>
<sequence>MVESMKIDIDSLAYTLLNTRGIPPQEVDAAREMLDESERLRLQLRSAGLHTLSESLSSSSSGLRDALRRRTGRKPSRSASLPSMLSRMAIRGPPPAPKATQAPRHSTPSVSSLDPQQPRGAEGTASAEQLGARPKTTTGSSTLWSSLRRRGHGAVTEDSARPDPTSPGRRLPGIPESGSQVRHINVQEVLSLTASMNRWATKCRDSLKSLHSASAREASLDGIAAQGIVVYREATSVRMDPSVDRESSQSFADGLKLLKSLLNEVHRVLIDSWLATIAKSRSALTTARYNLQTSVKETVPGSPPRAGGPYIGDVCALRANVDAAKRTSESLSRLLGVRSSHQRLSDALQGLDSVLVIAEKELQSAISSAAQMWRTALEDAEEGRQLLHCKEVSPAATKGRCELQESQTIYSEIVRKTAFHPVFKRLADTRFLLEVLYRFTTEPLEPTPPPHRPQPAPFSTPYALRFHRRLVGGRRGNCIFCRLHDHAKRPHCTSVVLNELEIMRLLLPVVALVASGLQADALAPVEGDPPNLPVFPTGDAEGPSFYSHSPHPVSPHSRIHHRRSISALVLIVPIVAVVFLIYQCILHLKRRDDLFITVQSRRLAAGEQDPCNPHEGDEGGSDPSSSPAGGPSHARQLGALQLTPADTACLTSEEVMAIGDADRILRSSIRNIQGLESQVGTLTATAANLRSMLDASPGEGGPEAERRSELEKMLHGNSQQTEALRRELKDKKLHCNGMAWTEGQQSRSLLLRARFFRSGRLLTGRAAAALVARDVVLGVPSSDIFDEALKLALSTLVHRLLAEGSNCQGLLSGDTFPSDEDIQRAKAAHSDLRNVASQLQVVDAMYGTTGHLQPVRESAKSLGAALERFAEGPAQKPQARVSVTPYGGGQVTPGTAPSPEWAVIRAWEHRGRKRGIFSVLALVVVCQRPLSANLGPPAHAEGAK</sequence>
<dbReference type="RefSeq" id="XP_013356628.1">
    <property type="nucleotide sequence ID" value="XM_013501174.1"/>
</dbReference>
<evidence type="ECO:0000313" key="4">
    <source>
        <dbReference type="Proteomes" id="UP000030744"/>
    </source>
</evidence>
<keyword evidence="2" id="KW-1133">Transmembrane helix</keyword>
<feature type="compositionally biased region" description="Low complexity" evidence="1">
    <location>
        <begin position="52"/>
        <end position="64"/>
    </location>
</feature>
<keyword evidence="2" id="KW-0472">Membrane</keyword>
<feature type="region of interest" description="Disordered" evidence="1">
    <location>
        <begin position="873"/>
        <end position="894"/>
    </location>
</feature>
<keyword evidence="4" id="KW-1185">Reference proteome</keyword>
<protein>
    <submittedName>
        <fullName evidence="3">Uncharacterized protein</fullName>
    </submittedName>
</protein>
<feature type="transmembrane region" description="Helical" evidence="2">
    <location>
        <begin position="565"/>
        <end position="585"/>
    </location>
</feature>
<dbReference type="OrthoDB" id="348109at2759"/>
<feature type="compositionally biased region" description="Low complexity" evidence="1">
    <location>
        <begin position="621"/>
        <end position="634"/>
    </location>
</feature>
<accession>U6K7T0</accession>
<dbReference type="AlphaFoldDB" id="U6K7T0"/>
<name>U6K7T0_9EIME</name>
<dbReference type="GeneID" id="25376777"/>
<feature type="region of interest" description="Disordered" evidence="1">
    <location>
        <begin position="605"/>
        <end position="634"/>
    </location>
</feature>
<dbReference type="EMBL" id="HG686062">
    <property type="protein sequence ID" value="CDJ34065.1"/>
    <property type="molecule type" value="Genomic_DNA"/>
</dbReference>
<evidence type="ECO:0000313" key="3">
    <source>
        <dbReference type="EMBL" id="CDJ34065.1"/>
    </source>
</evidence>
<gene>
    <name evidence="3" type="ORF">EMH_0018540</name>
</gene>
<feature type="region of interest" description="Disordered" evidence="1">
    <location>
        <begin position="52"/>
        <end position="179"/>
    </location>
</feature>
<feature type="compositionally biased region" description="Basic residues" evidence="1">
    <location>
        <begin position="67"/>
        <end position="76"/>
    </location>
</feature>
<feature type="compositionally biased region" description="Low complexity" evidence="1">
    <location>
        <begin position="136"/>
        <end position="146"/>
    </location>
</feature>
<evidence type="ECO:0000256" key="2">
    <source>
        <dbReference type="SAM" id="Phobius"/>
    </source>
</evidence>
<reference evidence="3" key="1">
    <citation type="submission" date="2013-10" db="EMBL/GenBank/DDBJ databases">
        <title>Genomic analysis of the causative agents of coccidiosis in chickens.</title>
        <authorList>
            <person name="Reid A.J."/>
            <person name="Blake D."/>
            <person name="Billington K."/>
            <person name="Browne H."/>
            <person name="Dunn M."/>
            <person name="Hung S."/>
            <person name="Kawahara F."/>
            <person name="Miranda-Saavedra D."/>
            <person name="Mourier T."/>
            <person name="Nagra H."/>
            <person name="Otto T.D."/>
            <person name="Rawlings N."/>
            <person name="Sanchez A."/>
            <person name="Sanders M."/>
            <person name="Subramaniam C."/>
            <person name="Tay Y."/>
            <person name="Dear P."/>
            <person name="Doerig C."/>
            <person name="Gruber A."/>
            <person name="Parkinson J."/>
            <person name="Shirley M."/>
            <person name="Wan K.L."/>
            <person name="Berriman M."/>
            <person name="Tomley F."/>
            <person name="Pain A."/>
        </authorList>
    </citation>
    <scope>NUCLEOTIDE SEQUENCE [LARGE SCALE GENOMIC DNA]</scope>
    <source>
        <strain evidence="3">Houghton</strain>
    </source>
</reference>
<keyword evidence="2" id="KW-0812">Transmembrane</keyword>
<dbReference type="Proteomes" id="UP000030744">
    <property type="component" value="Unassembled WGS sequence"/>
</dbReference>
<dbReference type="VEuPathDB" id="ToxoDB:EMH_0018540"/>
<organism evidence="3 4">
    <name type="scientific">Eimeria mitis</name>
    <dbReference type="NCBI Taxonomy" id="44415"/>
    <lineage>
        <taxon>Eukaryota</taxon>
        <taxon>Sar</taxon>
        <taxon>Alveolata</taxon>
        <taxon>Apicomplexa</taxon>
        <taxon>Conoidasida</taxon>
        <taxon>Coccidia</taxon>
        <taxon>Eucoccidiorida</taxon>
        <taxon>Eimeriorina</taxon>
        <taxon>Eimeriidae</taxon>
        <taxon>Eimeria</taxon>
    </lineage>
</organism>
<reference evidence="3" key="2">
    <citation type="submission" date="2013-10" db="EMBL/GenBank/DDBJ databases">
        <authorList>
            <person name="Aslett M."/>
        </authorList>
    </citation>
    <scope>NUCLEOTIDE SEQUENCE [LARGE SCALE GENOMIC DNA]</scope>
    <source>
        <strain evidence="3">Houghton</strain>
    </source>
</reference>
<proteinExistence type="predicted"/>
<feature type="compositionally biased region" description="Polar residues" evidence="1">
    <location>
        <begin position="103"/>
        <end position="115"/>
    </location>
</feature>